<evidence type="ECO:0000313" key="2">
    <source>
        <dbReference type="EMBL" id="MFD1003273.1"/>
    </source>
</evidence>
<dbReference type="PANTHER" id="PTHR22916">
    <property type="entry name" value="GLYCOSYLTRANSFERASE"/>
    <property type="match status" value="1"/>
</dbReference>
<dbReference type="EMBL" id="JBHTKA010000015">
    <property type="protein sequence ID" value="MFD1003273.1"/>
    <property type="molecule type" value="Genomic_DNA"/>
</dbReference>
<keyword evidence="2" id="KW-0328">Glycosyltransferase</keyword>
<dbReference type="PANTHER" id="PTHR22916:SF3">
    <property type="entry name" value="UDP-GLCNAC:BETAGAL BETA-1,3-N-ACETYLGLUCOSAMINYLTRANSFERASE-LIKE PROTEIN 1"/>
    <property type="match status" value="1"/>
</dbReference>
<keyword evidence="3" id="KW-1185">Reference proteome</keyword>
<comment type="caution">
    <text evidence="2">The sequence shown here is derived from an EMBL/GenBank/DDBJ whole genome shotgun (WGS) entry which is preliminary data.</text>
</comment>
<proteinExistence type="predicted"/>
<dbReference type="Pfam" id="PF00535">
    <property type="entry name" value="Glycos_transf_2"/>
    <property type="match status" value="1"/>
</dbReference>
<gene>
    <name evidence="2" type="ORF">ACFQ21_28365</name>
</gene>
<keyword evidence="2" id="KW-0808">Transferase</keyword>
<dbReference type="RefSeq" id="WP_377585745.1">
    <property type="nucleotide sequence ID" value="NZ_JBHTKA010000015.1"/>
</dbReference>
<dbReference type="CDD" id="cd00761">
    <property type="entry name" value="Glyco_tranf_GTA_type"/>
    <property type="match status" value="1"/>
</dbReference>
<dbReference type="SUPFAM" id="SSF53448">
    <property type="entry name" value="Nucleotide-diphospho-sugar transferases"/>
    <property type="match status" value="1"/>
</dbReference>
<accession>A0ABW3KD50</accession>
<feature type="domain" description="Glycosyltransferase 2-like" evidence="1">
    <location>
        <begin position="17"/>
        <end position="195"/>
    </location>
</feature>
<name>A0ABW3KD50_9BACT</name>
<dbReference type="EC" id="2.4.-.-" evidence="2"/>
<dbReference type="GO" id="GO:0016757">
    <property type="term" value="F:glycosyltransferase activity"/>
    <property type="evidence" value="ECO:0007669"/>
    <property type="project" value="UniProtKB-KW"/>
</dbReference>
<sequence>MATKQFIAMSIASPMVSVITCFYNEETFLEETILSVLAQTYTDWELLLVDDGSPDTSPAIAKRYADLYPDKIIYLQHEHHANKGVCKSRNLGVAKSRGNYIAYLDADDVWLPEKLQNQLNVFQQHPQATALLEASNYWYSWQSPQRSNVIIPIGSNEQDTLYHPPALILQLYPLGHGAAPCPSGMMVKRSVHQHILFVEDFIGPTAVYEDQAFLAQLYLHETIFVSSGCNNLYRQRQASQVFNVHQDGRYHRVRQYYLEWFAQYLNNHSIHNNEVNALLQKALLPYHHPLRFRVFHDIPSRIVRKIKRIARKLLNRVAA</sequence>
<dbReference type="InterPro" id="IPR029044">
    <property type="entry name" value="Nucleotide-diphossugar_trans"/>
</dbReference>
<evidence type="ECO:0000313" key="3">
    <source>
        <dbReference type="Proteomes" id="UP001597112"/>
    </source>
</evidence>
<dbReference type="Proteomes" id="UP001597112">
    <property type="component" value="Unassembled WGS sequence"/>
</dbReference>
<dbReference type="InterPro" id="IPR001173">
    <property type="entry name" value="Glyco_trans_2-like"/>
</dbReference>
<dbReference type="Gene3D" id="3.90.550.10">
    <property type="entry name" value="Spore Coat Polysaccharide Biosynthesis Protein SpsA, Chain A"/>
    <property type="match status" value="1"/>
</dbReference>
<protein>
    <submittedName>
        <fullName evidence="2">Glycosyltransferase family 2 protein</fullName>
        <ecNumber evidence="2">2.4.-.-</ecNumber>
    </submittedName>
</protein>
<evidence type="ECO:0000259" key="1">
    <source>
        <dbReference type="Pfam" id="PF00535"/>
    </source>
</evidence>
<organism evidence="2 3">
    <name type="scientific">Ohtaekwangia kribbensis</name>
    <dbReference type="NCBI Taxonomy" id="688913"/>
    <lineage>
        <taxon>Bacteria</taxon>
        <taxon>Pseudomonadati</taxon>
        <taxon>Bacteroidota</taxon>
        <taxon>Cytophagia</taxon>
        <taxon>Cytophagales</taxon>
        <taxon>Fulvivirgaceae</taxon>
        <taxon>Ohtaekwangia</taxon>
    </lineage>
</organism>
<reference evidence="3" key="1">
    <citation type="journal article" date="2019" name="Int. J. Syst. Evol. Microbiol.">
        <title>The Global Catalogue of Microorganisms (GCM) 10K type strain sequencing project: providing services to taxonomists for standard genome sequencing and annotation.</title>
        <authorList>
            <consortium name="The Broad Institute Genomics Platform"/>
            <consortium name="The Broad Institute Genome Sequencing Center for Infectious Disease"/>
            <person name="Wu L."/>
            <person name="Ma J."/>
        </authorList>
    </citation>
    <scope>NUCLEOTIDE SEQUENCE [LARGE SCALE GENOMIC DNA]</scope>
    <source>
        <strain evidence="3">CCUG 58938</strain>
    </source>
</reference>